<protein>
    <recommendedName>
        <fullName evidence="1">Extracellular endo-alpha-(1-&gt;5)-L-arabinanase C-terminal domain-containing protein</fullName>
    </recommendedName>
</protein>
<dbReference type="EMBL" id="FQUS01000011">
    <property type="protein sequence ID" value="SHF63089.1"/>
    <property type="molecule type" value="Genomic_DNA"/>
</dbReference>
<proteinExistence type="predicted"/>
<dbReference type="Proteomes" id="UP000184041">
    <property type="component" value="Unassembled WGS sequence"/>
</dbReference>
<accession>A0A1M5D7Q9</accession>
<dbReference type="InterPro" id="IPR032291">
    <property type="entry name" value="Abn2_C"/>
</dbReference>
<feature type="domain" description="Extracellular endo-alpha-(1-&gt;5)-L-arabinanase C-terminal" evidence="1">
    <location>
        <begin position="3"/>
        <end position="85"/>
    </location>
</feature>
<name>A0A1M5D7Q9_9BACT</name>
<sequence>MEWEQILLESVKNGTVKNQSTTVEYLEDGQMAGNPAAWELQDKILRINRNGDILRLHLRRGFDWESNRPTLIYTGLNDQECSVWGKK</sequence>
<keyword evidence="3" id="KW-1185">Reference proteome</keyword>
<evidence type="ECO:0000313" key="3">
    <source>
        <dbReference type="Proteomes" id="UP000184041"/>
    </source>
</evidence>
<gene>
    <name evidence="2" type="ORF">SAMN05443144_11125</name>
</gene>
<evidence type="ECO:0000313" key="2">
    <source>
        <dbReference type="EMBL" id="SHF63089.1"/>
    </source>
</evidence>
<reference evidence="2 3" key="1">
    <citation type="submission" date="2016-11" db="EMBL/GenBank/DDBJ databases">
        <authorList>
            <person name="Jaros S."/>
            <person name="Januszkiewicz K."/>
            <person name="Wedrychowicz H."/>
        </authorList>
    </citation>
    <scope>NUCLEOTIDE SEQUENCE [LARGE SCALE GENOMIC DNA]</scope>
    <source>
        <strain evidence="2 3">DSM 21986</strain>
    </source>
</reference>
<dbReference type="Gene3D" id="2.40.128.10">
    <property type="match status" value="1"/>
</dbReference>
<dbReference type="AlphaFoldDB" id="A0A1M5D7Q9"/>
<dbReference type="Pfam" id="PF16369">
    <property type="entry name" value="GH43_C"/>
    <property type="match status" value="1"/>
</dbReference>
<organism evidence="2 3">
    <name type="scientific">Fodinibius roseus</name>
    <dbReference type="NCBI Taxonomy" id="1194090"/>
    <lineage>
        <taxon>Bacteria</taxon>
        <taxon>Pseudomonadati</taxon>
        <taxon>Balneolota</taxon>
        <taxon>Balneolia</taxon>
        <taxon>Balneolales</taxon>
        <taxon>Balneolaceae</taxon>
        <taxon>Fodinibius</taxon>
    </lineage>
</organism>
<dbReference type="STRING" id="1194090.SAMN05443144_11125"/>
<evidence type="ECO:0000259" key="1">
    <source>
        <dbReference type="Pfam" id="PF16369"/>
    </source>
</evidence>